<dbReference type="Proteomes" id="UP000054558">
    <property type="component" value="Unassembled WGS sequence"/>
</dbReference>
<organism evidence="1 2">
    <name type="scientific">Klebsormidium nitens</name>
    <name type="common">Green alga</name>
    <name type="synonym">Ulothrix nitens</name>
    <dbReference type="NCBI Taxonomy" id="105231"/>
    <lineage>
        <taxon>Eukaryota</taxon>
        <taxon>Viridiplantae</taxon>
        <taxon>Streptophyta</taxon>
        <taxon>Klebsormidiophyceae</taxon>
        <taxon>Klebsormidiales</taxon>
        <taxon>Klebsormidiaceae</taxon>
        <taxon>Klebsormidium</taxon>
    </lineage>
</organism>
<sequence length="88" mass="10163">MRFERVWQSPRSYSRDVRRAVSDLTHRQLSGVAGKLRILTIMLNRPEWARRPLTVHFLNKEHQAMVEACEPGLPANVIQVVGPWTGFP</sequence>
<evidence type="ECO:0000313" key="1">
    <source>
        <dbReference type="EMBL" id="GAQ90306.1"/>
    </source>
</evidence>
<accession>A0A1Y1INF6</accession>
<name>A0A1Y1INF6_KLENI</name>
<gene>
    <name evidence="1" type="ORF">KFL_006240090</name>
</gene>
<dbReference type="AlphaFoldDB" id="A0A1Y1INF6"/>
<keyword evidence="2" id="KW-1185">Reference proteome</keyword>
<dbReference type="EMBL" id="DF237573">
    <property type="protein sequence ID" value="GAQ90306.1"/>
    <property type="molecule type" value="Genomic_DNA"/>
</dbReference>
<protein>
    <submittedName>
        <fullName evidence="1">Uncharacterized protein</fullName>
    </submittedName>
</protein>
<proteinExistence type="predicted"/>
<reference evidence="1 2" key="1">
    <citation type="journal article" date="2014" name="Nat. Commun.">
        <title>Klebsormidium flaccidum genome reveals primary factors for plant terrestrial adaptation.</title>
        <authorList>
            <person name="Hori K."/>
            <person name="Maruyama F."/>
            <person name="Fujisawa T."/>
            <person name="Togashi T."/>
            <person name="Yamamoto N."/>
            <person name="Seo M."/>
            <person name="Sato S."/>
            <person name="Yamada T."/>
            <person name="Mori H."/>
            <person name="Tajima N."/>
            <person name="Moriyama T."/>
            <person name="Ikeuchi M."/>
            <person name="Watanabe M."/>
            <person name="Wada H."/>
            <person name="Kobayashi K."/>
            <person name="Saito M."/>
            <person name="Masuda T."/>
            <person name="Sasaki-Sekimoto Y."/>
            <person name="Mashiguchi K."/>
            <person name="Awai K."/>
            <person name="Shimojima M."/>
            <person name="Masuda S."/>
            <person name="Iwai M."/>
            <person name="Nobusawa T."/>
            <person name="Narise T."/>
            <person name="Kondo S."/>
            <person name="Saito H."/>
            <person name="Sato R."/>
            <person name="Murakawa M."/>
            <person name="Ihara Y."/>
            <person name="Oshima-Yamada Y."/>
            <person name="Ohtaka K."/>
            <person name="Satoh M."/>
            <person name="Sonobe K."/>
            <person name="Ishii M."/>
            <person name="Ohtani R."/>
            <person name="Kanamori-Sato M."/>
            <person name="Honoki R."/>
            <person name="Miyazaki D."/>
            <person name="Mochizuki H."/>
            <person name="Umetsu J."/>
            <person name="Higashi K."/>
            <person name="Shibata D."/>
            <person name="Kamiya Y."/>
            <person name="Sato N."/>
            <person name="Nakamura Y."/>
            <person name="Tabata S."/>
            <person name="Ida S."/>
            <person name="Kurokawa K."/>
            <person name="Ohta H."/>
        </authorList>
    </citation>
    <scope>NUCLEOTIDE SEQUENCE [LARGE SCALE GENOMIC DNA]</scope>
    <source>
        <strain evidence="1 2">NIES-2285</strain>
    </source>
</reference>
<evidence type="ECO:0000313" key="2">
    <source>
        <dbReference type="Proteomes" id="UP000054558"/>
    </source>
</evidence>